<organism evidence="8 9">
    <name type="scientific">Polynucleobacter tropicus</name>
    <dbReference type="NCBI Taxonomy" id="1743174"/>
    <lineage>
        <taxon>Bacteria</taxon>
        <taxon>Pseudomonadati</taxon>
        <taxon>Pseudomonadota</taxon>
        <taxon>Betaproteobacteria</taxon>
        <taxon>Burkholderiales</taxon>
        <taxon>Burkholderiaceae</taxon>
        <taxon>Polynucleobacter</taxon>
    </lineage>
</organism>
<keyword evidence="4 6" id="KW-1133">Transmembrane helix</keyword>
<feature type="transmembrane region" description="Helical" evidence="6">
    <location>
        <begin position="112"/>
        <end position="134"/>
    </location>
</feature>
<keyword evidence="3 6" id="KW-0812">Transmembrane</keyword>
<evidence type="ECO:0000256" key="4">
    <source>
        <dbReference type="ARBA" id="ARBA00022989"/>
    </source>
</evidence>
<gene>
    <name evidence="8" type="ORF">DCO17_01605</name>
</gene>
<feature type="domain" description="GtrA/DPMS transmembrane" evidence="7">
    <location>
        <begin position="12"/>
        <end position="135"/>
    </location>
</feature>
<reference evidence="8 9" key="1">
    <citation type="submission" date="2018-04" db="EMBL/GenBank/DDBJ databases">
        <title>Polynucleobacter sp. UH21B genome.</title>
        <authorList>
            <person name="Hahn M.W."/>
        </authorList>
    </citation>
    <scope>NUCLEOTIDE SEQUENCE [LARGE SCALE GENOMIC DNA]</scope>
    <source>
        <strain evidence="8 9">MWH-UH21B</strain>
    </source>
</reference>
<dbReference type="InterPro" id="IPR007267">
    <property type="entry name" value="GtrA_DPMS_TM"/>
</dbReference>
<comment type="subcellular location">
    <subcellularLocation>
        <location evidence="1">Membrane</location>
        <topology evidence="1">Multi-pass membrane protein</topology>
    </subcellularLocation>
</comment>
<feature type="transmembrane region" description="Helical" evidence="6">
    <location>
        <begin position="9"/>
        <end position="31"/>
    </location>
</feature>
<sequence length="146" mass="16359">MTAPIKRELGIFLIVGLLTVGIDFLIYRGFIYIQPLDIDSINIAKGFSFISGTVFAYFANRFWTFNQQTTGAGSVFRFVMVYILGLVANIAINHICIEWFSSPDFALEYTLLIAFILATSVSASLNFIGMKFFVFTDLKIGNPKNI</sequence>
<evidence type="ECO:0000256" key="1">
    <source>
        <dbReference type="ARBA" id="ARBA00004141"/>
    </source>
</evidence>
<dbReference type="InterPro" id="IPR051401">
    <property type="entry name" value="GtrA_CellWall_Glycosyl"/>
</dbReference>
<accession>A0A6M9PXE5</accession>
<name>A0A6M9PXE5_9BURK</name>
<dbReference type="RefSeq" id="WP_173955081.1">
    <property type="nucleotide sequence ID" value="NZ_CP028942.1"/>
</dbReference>
<dbReference type="GO" id="GO:0000271">
    <property type="term" value="P:polysaccharide biosynthetic process"/>
    <property type="evidence" value="ECO:0007669"/>
    <property type="project" value="InterPro"/>
</dbReference>
<dbReference type="AlphaFoldDB" id="A0A6M9PXE5"/>
<dbReference type="EMBL" id="CP028942">
    <property type="protein sequence ID" value="QKM64038.1"/>
    <property type="molecule type" value="Genomic_DNA"/>
</dbReference>
<evidence type="ECO:0000259" key="7">
    <source>
        <dbReference type="Pfam" id="PF04138"/>
    </source>
</evidence>
<feature type="transmembrane region" description="Helical" evidence="6">
    <location>
        <begin position="75"/>
        <end position="100"/>
    </location>
</feature>
<dbReference type="Proteomes" id="UP000503312">
    <property type="component" value="Chromosome"/>
</dbReference>
<feature type="transmembrane region" description="Helical" evidence="6">
    <location>
        <begin position="43"/>
        <end position="63"/>
    </location>
</feature>
<dbReference type="PANTHER" id="PTHR38459">
    <property type="entry name" value="PROPHAGE BACTOPRENOL-LINKED GLUCOSE TRANSLOCASE HOMOLOG"/>
    <property type="match status" value="1"/>
</dbReference>
<dbReference type="GO" id="GO:0005886">
    <property type="term" value="C:plasma membrane"/>
    <property type="evidence" value="ECO:0007669"/>
    <property type="project" value="TreeGrafter"/>
</dbReference>
<evidence type="ECO:0000256" key="3">
    <source>
        <dbReference type="ARBA" id="ARBA00022692"/>
    </source>
</evidence>
<evidence type="ECO:0000256" key="2">
    <source>
        <dbReference type="ARBA" id="ARBA00009399"/>
    </source>
</evidence>
<dbReference type="KEGG" id="ptrp:DCO17_01605"/>
<evidence type="ECO:0000256" key="6">
    <source>
        <dbReference type="SAM" id="Phobius"/>
    </source>
</evidence>
<dbReference type="Pfam" id="PF04138">
    <property type="entry name" value="GtrA_DPMS_TM"/>
    <property type="match status" value="1"/>
</dbReference>
<keyword evidence="9" id="KW-1185">Reference proteome</keyword>
<keyword evidence="5 6" id="KW-0472">Membrane</keyword>
<protein>
    <recommendedName>
        <fullName evidence="7">GtrA/DPMS transmembrane domain-containing protein</fullName>
    </recommendedName>
</protein>
<comment type="similarity">
    <text evidence="2">Belongs to the GtrA family.</text>
</comment>
<dbReference type="PANTHER" id="PTHR38459:SF1">
    <property type="entry name" value="PROPHAGE BACTOPRENOL-LINKED GLUCOSE TRANSLOCASE HOMOLOG"/>
    <property type="match status" value="1"/>
</dbReference>
<evidence type="ECO:0000313" key="9">
    <source>
        <dbReference type="Proteomes" id="UP000503312"/>
    </source>
</evidence>
<evidence type="ECO:0000313" key="8">
    <source>
        <dbReference type="EMBL" id="QKM64038.1"/>
    </source>
</evidence>
<proteinExistence type="inferred from homology"/>
<evidence type="ECO:0000256" key="5">
    <source>
        <dbReference type="ARBA" id="ARBA00023136"/>
    </source>
</evidence>